<dbReference type="PANTHER" id="PTHR35127:SF1">
    <property type="entry name" value="GENOME ASSEMBLY, CHROMOSOME: A10"/>
    <property type="match status" value="1"/>
</dbReference>
<comment type="caution">
    <text evidence="2">The sequence shown here is derived from an EMBL/GenBank/DDBJ whole genome shotgun (WGS) entry which is preliminary data.</text>
</comment>
<reference evidence="2 3" key="1">
    <citation type="submission" date="2019-01" db="EMBL/GenBank/DDBJ databases">
        <title>Sequencing of cultivated peanut Arachis hypogaea provides insights into genome evolution and oil improvement.</title>
        <authorList>
            <person name="Chen X."/>
        </authorList>
    </citation>
    <scope>NUCLEOTIDE SEQUENCE [LARGE SCALE GENOMIC DNA]</scope>
    <source>
        <strain evidence="3">cv. Fuhuasheng</strain>
        <tissue evidence="2">Leaves</tissue>
    </source>
</reference>
<proteinExistence type="predicted"/>
<organism evidence="2 3">
    <name type="scientific">Arachis hypogaea</name>
    <name type="common">Peanut</name>
    <dbReference type="NCBI Taxonomy" id="3818"/>
    <lineage>
        <taxon>Eukaryota</taxon>
        <taxon>Viridiplantae</taxon>
        <taxon>Streptophyta</taxon>
        <taxon>Embryophyta</taxon>
        <taxon>Tracheophyta</taxon>
        <taxon>Spermatophyta</taxon>
        <taxon>Magnoliopsida</taxon>
        <taxon>eudicotyledons</taxon>
        <taxon>Gunneridae</taxon>
        <taxon>Pentapetalae</taxon>
        <taxon>rosids</taxon>
        <taxon>fabids</taxon>
        <taxon>Fabales</taxon>
        <taxon>Fabaceae</taxon>
        <taxon>Papilionoideae</taxon>
        <taxon>50 kb inversion clade</taxon>
        <taxon>dalbergioids sensu lato</taxon>
        <taxon>Dalbergieae</taxon>
        <taxon>Pterocarpus clade</taxon>
        <taxon>Arachis</taxon>
    </lineage>
</organism>
<dbReference type="STRING" id="3818.A0A444X4S2"/>
<gene>
    <name evidence="2" type="ORF">Ahy_B10g104119</name>
</gene>
<dbReference type="PANTHER" id="PTHR35127">
    <property type="entry name" value="OS03G0736900 PROTEIN"/>
    <property type="match status" value="1"/>
</dbReference>
<dbReference type="AlphaFoldDB" id="A0A444X4S2"/>
<sequence length="284" mass="30640">MTPSGTGVSPDSHRCFTAGQSSTTTCFSVVVDVVVSSPFLLEKICTRSGASFRFFTISTTDSLIHVSSLSCASKTAALSRPPPLLESSLFPNGSMLIRFSTTAPLAAAGAAEAIEILPFHAVERARLDTWMRESVVEIVKNLKEAPLLVQIFSKRKGEETTTSTTTEKQVVVDDWPAVKQRWESGETPVPEGVIFVEEIGGEDEAEDGGSDTERTTRAWGIVVQGKGVGCGPVCYLLKTIRVGSGPGSGMGLCSTHFCLVRVKSFRESVESQLKNCWLLQSQWQ</sequence>
<name>A0A444X4S2_ARAHY</name>
<evidence type="ECO:0000259" key="1">
    <source>
        <dbReference type="Pfam" id="PF25089"/>
    </source>
</evidence>
<dbReference type="InterPro" id="IPR056706">
    <property type="entry name" value="DUF7804"/>
</dbReference>
<dbReference type="EMBL" id="SDMP01000020">
    <property type="protein sequence ID" value="RYQ84665.1"/>
    <property type="molecule type" value="Genomic_DNA"/>
</dbReference>
<protein>
    <recommendedName>
        <fullName evidence="1">DUF7804 domain-containing protein</fullName>
    </recommendedName>
</protein>
<dbReference type="Pfam" id="PF25089">
    <property type="entry name" value="DUF7804"/>
    <property type="match status" value="1"/>
</dbReference>
<evidence type="ECO:0000313" key="2">
    <source>
        <dbReference type="EMBL" id="RYQ84665.1"/>
    </source>
</evidence>
<feature type="domain" description="DUF7804" evidence="1">
    <location>
        <begin position="122"/>
        <end position="206"/>
    </location>
</feature>
<dbReference type="Proteomes" id="UP000289738">
    <property type="component" value="Chromosome B10"/>
</dbReference>
<evidence type="ECO:0000313" key="3">
    <source>
        <dbReference type="Proteomes" id="UP000289738"/>
    </source>
</evidence>
<accession>A0A444X4S2</accession>
<keyword evidence="3" id="KW-1185">Reference proteome</keyword>